<evidence type="ECO:0000313" key="4">
    <source>
        <dbReference type="Proteomes" id="UP000273405"/>
    </source>
</evidence>
<dbReference type="RefSeq" id="WP_120627599.1">
    <property type="nucleotide sequence ID" value="NZ_RAWG01000167.1"/>
</dbReference>
<dbReference type="Proteomes" id="UP000273405">
    <property type="component" value="Unassembled WGS sequence"/>
</dbReference>
<reference evidence="4" key="1">
    <citation type="submission" date="2018-09" db="EMBL/GenBank/DDBJ databases">
        <authorList>
            <person name="Livingstone P.G."/>
            <person name="Whitworth D.E."/>
        </authorList>
    </citation>
    <scope>NUCLEOTIDE SEQUENCE [LARGE SCALE GENOMIC DNA]</scope>
    <source>
        <strain evidence="4">CA040B</strain>
    </source>
</reference>
<keyword evidence="2" id="KW-0472">Membrane</keyword>
<accession>A0A3A8NDN7</accession>
<feature type="compositionally biased region" description="Low complexity" evidence="1">
    <location>
        <begin position="278"/>
        <end position="290"/>
    </location>
</feature>
<proteinExistence type="predicted"/>
<feature type="region of interest" description="Disordered" evidence="1">
    <location>
        <begin position="274"/>
        <end position="294"/>
    </location>
</feature>
<feature type="transmembrane region" description="Helical" evidence="2">
    <location>
        <begin position="78"/>
        <end position="100"/>
    </location>
</feature>
<keyword evidence="2" id="KW-1133">Transmembrane helix</keyword>
<keyword evidence="4" id="KW-1185">Reference proteome</keyword>
<keyword evidence="2" id="KW-0812">Transmembrane</keyword>
<dbReference type="AlphaFoldDB" id="A0A3A8NDN7"/>
<feature type="compositionally biased region" description="Basic residues" evidence="1">
    <location>
        <begin position="191"/>
        <end position="210"/>
    </location>
</feature>
<dbReference type="EMBL" id="RAWG01000167">
    <property type="protein sequence ID" value="RKH39315.1"/>
    <property type="molecule type" value="Genomic_DNA"/>
</dbReference>
<feature type="region of interest" description="Disordered" evidence="1">
    <location>
        <begin position="191"/>
        <end position="211"/>
    </location>
</feature>
<evidence type="ECO:0000256" key="1">
    <source>
        <dbReference type="SAM" id="MobiDB-lite"/>
    </source>
</evidence>
<evidence type="ECO:0000313" key="3">
    <source>
        <dbReference type="EMBL" id="RKH39315.1"/>
    </source>
</evidence>
<comment type="caution">
    <text evidence="3">The sequence shown here is derived from an EMBL/GenBank/DDBJ whole genome shotgun (WGS) entry which is preliminary data.</text>
</comment>
<name>A0A3A8NDN7_9BACT</name>
<gene>
    <name evidence="3" type="ORF">D7X12_23965</name>
</gene>
<evidence type="ECO:0000256" key="2">
    <source>
        <dbReference type="SAM" id="Phobius"/>
    </source>
</evidence>
<feature type="transmembrane region" description="Helical" evidence="2">
    <location>
        <begin position="45"/>
        <end position="66"/>
    </location>
</feature>
<sequence>MALDLTEFQKTHVYRAQDSSVPAVLADLEVVGHLDWQAEMTRRKLWILAWVLLGCAILTYFVLLPFLQAADPEAEWDVYGPVVSGVAVLHLVTSVVLFIVRARRRRLDLDNRRYGLVATLLKRLQVDMEPDSPVSLTLDLAPNDEAHKRVRQGPRGRWQCEDFTDAWLDLQGRFADGTHLHLSMVEHLQKRSRTQRNARGKTKTKRKQKGKALMQVSLRVKPERYPGLADLDASARSAARLPPGIKLSRIRVAQDRVMLRALLAHDWVLQAPKPAPSPAVKGKGAKAPASTELKQDASRTATMMLLSLYQVLNFSSSLRKRGDARAIS</sequence>
<dbReference type="OrthoDB" id="5509611at2"/>
<organism evidence="3 4">
    <name type="scientific">Corallococcus sicarius</name>
    <dbReference type="NCBI Taxonomy" id="2316726"/>
    <lineage>
        <taxon>Bacteria</taxon>
        <taxon>Pseudomonadati</taxon>
        <taxon>Myxococcota</taxon>
        <taxon>Myxococcia</taxon>
        <taxon>Myxococcales</taxon>
        <taxon>Cystobacterineae</taxon>
        <taxon>Myxococcaceae</taxon>
        <taxon>Corallococcus</taxon>
    </lineage>
</organism>
<protein>
    <submittedName>
        <fullName evidence="3">Uncharacterized protein</fullName>
    </submittedName>
</protein>